<gene>
    <name evidence="2" type="ORF">E4650_06020</name>
</gene>
<dbReference type="EMBL" id="SRME01000003">
    <property type="protein sequence ID" value="TGG87895.1"/>
    <property type="molecule type" value="Genomic_DNA"/>
</dbReference>
<dbReference type="PANTHER" id="PTHR40396">
    <property type="entry name" value="ATPASE-LIKE PROTEIN"/>
    <property type="match status" value="1"/>
</dbReference>
<evidence type="ECO:0000313" key="3">
    <source>
        <dbReference type="Proteomes" id="UP000297288"/>
    </source>
</evidence>
<reference evidence="2 3" key="1">
    <citation type="submission" date="2019-04" db="EMBL/GenBank/DDBJ databases">
        <title>Draft genome sequence data and analysis of a Fermenting Bacterium, Geotoga petraea strain HO-Geo1, isolated from heavy-oil petroleum reservoir in Russia.</title>
        <authorList>
            <person name="Grouzdev D.S."/>
            <person name="Semenova E.M."/>
            <person name="Sokolova D.S."/>
            <person name="Tourova T.P."/>
            <person name="Poltaraus A.B."/>
            <person name="Nazina T.N."/>
        </authorList>
    </citation>
    <scope>NUCLEOTIDE SEQUENCE [LARGE SCALE GENOMIC DNA]</scope>
    <source>
        <strain evidence="2 3">HO-Geo1</strain>
    </source>
</reference>
<evidence type="ECO:0000313" key="2">
    <source>
        <dbReference type="EMBL" id="TGG87895.1"/>
    </source>
</evidence>
<proteinExistence type="predicted"/>
<organism evidence="2 3">
    <name type="scientific">Geotoga petraea</name>
    <dbReference type="NCBI Taxonomy" id="28234"/>
    <lineage>
        <taxon>Bacteria</taxon>
        <taxon>Thermotogati</taxon>
        <taxon>Thermotogota</taxon>
        <taxon>Thermotogae</taxon>
        <taxon>Petrotogales</taxon>
        <taxon>Petrotogaceae</taxon>
        <taxon>Geotoga</taxon>
    </lineage>
</organism>
<dbReference type="PANTHER" id="PTHR40396:SF1">
    <property type="entry name" value="ATPASE AAA-TYPE CORE DOMAIN-CONTAINING PROTEIN"/>
    <property type="match status" value="1"/>
</dbReference>
<dbReference type="GO" id="GO:0005524">
    <property type="term" value="F:ATP binding"/>
    <property type="evidence" value="ECO:0007669"/>
    <property type="project" value="UniProtKB-KW"/>
</dbReference>
<feature type="domain" description="ATPase AAA-type core" evidence="1">
    <location>
        <begin position="42"/>
        <end position="110"/>
    </location>
</feature>
<keyword evidence="2" id="KW-0067">ATP-binding</keyword>
<dbReference type="Proteomes" id="UP000297288">
    <property type="component" value="Unassembled WGS sequence"/>
</dbReference>
<protein>
    <submittedName>
        <fullName evidence="2">ATP-binding protein</fullName>
    </submittedName>
</protein>
<comment type="caution">
    <text evidence="2">The sequence shown here is derived from an EMBL/GenBank/DDBJ whole genome shotgun (WGS) entry which is preliminary data.</text>
</comment>
<dbReference type="OrthoDB" id="9809324at2"/>
<accession>A0A4Z0W3J3</accession>
<dbReference type="AlphaFoldDB" id="A0A4Z0W3J3"/>
<dbReference type="SUPFAM" id="SSF52540">
    <property type="entry name" value="P-loop containing nucleoside triphosphate hydrolases"/>
    <property type="match status" value="1"/>
</dbReference>
<sequence length="175" mass="20366">MEEDIKEKLPEKLKIIELDSIHKKYNKNKEAVGSVEFNFDKDESEGTKKYFSLIGPIIDTIENGKLLFIDEIDTRLHPLIVEYIVNLFNNKTHNAKNAQIVFSTHNTNILKKEKLRRDQIWFVEKNRYGESNLYSLLEFKGVRKDASYNKDYLDGKYGAIPNIDFIFADGDINGD</sequence>
<keyword evidence="2" id="KW-0547">Nucleotide-binding</keyword>
<dbReference type="InterPro" id="IPR003959">
    <property type="entry name" value="ATPase_AAA_core"/>
</dbReference>
<dbReference type="GO" id="GO:0016887">
    <property type="term" value="F:ATP hydrolysis activity"/>
    <property type="evidence" value="ECO:0007669"/>
    <property type="project" value="InterPro"/>
</dbReference>
<dbReference type="Pfam" id="PF13304">
    <property type="entry name" value="AAA_21"/>
    <property type="match status" value="1"/>
</dbReference>
<evidence type="ECO:0000259" key="1">
    <source>
        <dbReference type="Pfam" id="PF13304"/>
    </source>
</evidence>
<dbReference type="Gene3D" id="3.40.50.300">
    <property type="entry name" value="P-loop containing nucleotide triphosphate hydrolases"/>
    <property type="match status" value="1"/>
</dbReference>
<name>A0A4Z0W3J3_9BACT</name>
<dbReference type="InterPro" id="IPR027417">
    <property type="entry name" value="P-loop_NTPase"/>
</dbReference>